<proteinExistence type="predicted"/>
<reference evidence="2 3" key="1">
    <citation type="journal article" date="2018" name="IMA Fungus">
        <title>IMA Genome-F 9: Draft genome sequence of Annulohypoxylon stygium, Aspergillus mulundensis, Berkeleyomyces basicola (syn. Thielaviopsis basicola), Ceratocystis smalleyi, two Cercospora beticola strains, Coleophoma cylindrospora, Fusarium fracticaudum, Phialophora cf. hyalina, and Morchella septimelata.</title>
        <authorList>
            <person name="Wingfield B.D."/>
            <person name="Bills G.F."/>
            <person name="Dong Y."/>
            <person name="Huang W."/>
            <person name="Nel W.J."/>
            <person name="Swalarsk-Parry B.S."/>
            <person name="Vaghefi N."/>
            <person name="Wilken P.M."/>
            <person name="An Z."/>
            <person name="de Beer Z.W."/>
            <person name="De Vos L."/>
            <person name="Chen L."/>
            <person name="Duong T.A."/>
            <person name="Gao Y."/>
            <person name="Hammerbacher A."/>
            <person name="Kikkert J.R."/>
            <person name="Li Y."/>
            <person name="Li H."/>
            <person name="Li K."/>
            <person name="Li Q."/>
            <person name="Liu X."/>
            <person name="Ma X."/>
            <person name="Naidoo K."/>
            <person name="Pethybridge S.J."/>
            <person name="Sun J."/>
            <person name="Steenkamp E.T."/>
            <person name="van der Nest M.A."/>
            <person name="van Wyk S."/>
            <person name="Wingfield M.J."/>
            <person name="Xiong C."/>
            <person name="Yue Q."/>
            <person name="Zhang X."/>
        </authorList>
    </citation>
    <scope>NUCLEOTIDE SEQUENCE [LARGE SCALE GENOMIC DNA]</scope>
    <source>
        <strain evidence="2 3">BP 5553</strain>
    </source>
</reference>
<feature type="region of interest" description="Disordered" evidence="1">
    <location>
        <begin position="252"/>
        <end position="291"/>
    </location>
</feature>
<evidence type="ECO:0000313" key="2">
    <source>
        <dbReference type="EMBL" id="RDL37896.1"/>
    </source>
</evidence>
<organism evidence="2 3">
    <name type="scientific">Venustampulla echinocandica</name>
    <dbReference type="NCBI Taxonomy" id="2656787"/>
    <lineage>
        <taxon>Eukaryota</taxon>
        <taxon>Fungi</taxon>
        <taxon>Dikarya</taxon>
        <taxon>Ascomycota</taxon>
        <taxon>Pezizomycotina</taxon>
        <taxon>Leotiomycetes</taxon>
        <taxon>Helotiales</taxon>
        <taxon>Pleuroascaceae</taxon>
        <taxon>Venustampulla</taxon>
    </lineage>
</organism>
<keyword evidence="3" id="KW-1185">Reference proteome</keyword>
<name>A0A370TQT5_9HELO</name>
<protein>
    <submittedName>
        <fullName evidence="2">Uncharacterized protein</fullName>
    </submittedName>
</protein>
<feature type="compositionally biased region" description="Basic residues" evidence="1">
    <location>
        <begin position="401"/>
        <end position="413"/>
    </location>
</feature>
<feature type="compositionally biased region" description="Polar residues" evidence="1">
    <location>
        <begin position="260"/>
        <end position="286"/>
    </location>
</feature>
<accession>A0A370TQT5</accession>
<feature type="compositionally biased region" description="Basic residues" evidence="1">
    <location>
        <begin position="122"/>
        <end position="143"/>
    </location>
</feature>
<comment type="caution">
    <text evidence="2">The sequence shown here is derived from an EMBL/GenBank/DDBJ whole genome shotgun (WGS) entry which is preliminary data.</text>
</comment>
<feature type="compositionally biased region" description="Polar residues" evidence="1">
    <location>
        <begin position="528"/>
        <end position="539"/>
    </location>
</feature>
<evidence type="ECO:0000313" key="3">
    <source>
        <dbReference type="Proteomes" id="UP000254866"/>
    </source>
</evidence>
<feature type="compositionally biased region" description="Polar residues" evidence="1">
    <location>
        <begin position="144"/>
        <end position="158"/>
    </location>
</feature>
<gene>
    <name evidence="2" type="ORF">BP5553_05329</name>
</gene>
<feature type="compositionally biased region" description="Polar residues" evidence="1">
    <location>
        <begin position="111"/>
        <end position="120"/>
    </location>
</feature>
<feature type="region of interest" description="Disordered" evidence="1">
    <location>
        <begin position="111"/>
        <end position="159"/>
    </location>
</feature>
<feature type="region of interest" description="Disordered" evidence="1">
    <location>
        <begin position="523"/>
        <end position="564"/>
    </location>
</feature>
<sequence length="564" mass="61810">MDLFVSNGRSNELQPPRHDSIEEMANVLLDDTTADDLKPDLCEERSQIGRAMGAPTIVTQAAPANENTMPQSATLVFNGDGASLLNPPPTASVPCISDMIHDSTTSDKLGSAFPSVSTRPVSHARKYSASSMHRRAVKRKPLQRNRSISRPSKATSSPVDARYINGTIDTMLATTEVLKPTIDETVPQGSVVPARRRLRDSTVLGRMKSIMRDYLHATPHFEGHSISGPTVLDLGLSEGANFQNEQVPQIASHGAVRRNPVTSDTRSLSSRMSVGDLSSQGCSPTGQHGIPRLHRSLTDLAQFKERKYDSMGYQVNCDATFSSSPVAQSTPRIRLQPTIEEDESQDNTAVDAKFLSDSENSHKADYSDMDLDTEPASMVKSSTAIAVKRKGSQLGTPRGRLGSHSRTWKKHPSPSKSELERLEEELRCQYPNLGNPECVNDGDAVLRTPPAQFPTVPVLAAKDPNEGTKASKRLKNGKNFSLFKRSHHTRTTESTADINKGSKFPSLSLAPKLPRRFYSGYSKLEHTQPPNQEQETQDNAMADSEMEIDELQLNDPAFDIAMKP</sequence>
<feature type="region of interest" description="Disordered" evidence="1">
    <location>
        <begin position="391"/>
        <end position="417"/>
    </location>
</feature>
<dbReference type="OrthoDB" id="4207421at2759"/>
<dbReference type="RefSeq" id="XP_031870552.1">
    <property type="nucleotide sequence ID" value="XM_032013952.1"/>
</dbReference>
<dbReference type="Proteomes" id="UP000254866">
    <property type="component" value="Unassembled WGS sequence"/>
</dbReference>
<dbReference type="GeneID" id="43598178"/>
<dbReference type="AlphaFoldDB" id="A0A370TQT5"/>
<evidence type="ECO:0000256" key="1">
    <source>
        <dbReference type="SAM" id="MobiDB-lite"/>
    </source>
</evidence>
<feature type="region of interest" description="Disordered" evidence="1">
    <location>
        <begin position="485"/>
        <end position="505"/>
    </location>
</feature>
<dbReference type="EMBL" id="NPIC01000003">
    <property type="protein sequence ID" value="RDL37896.1"/>
    <property type="molecule type" value="Genomic_DNA"/>
</dbReference>